<dbReference type="InterPro" id="IPR000569">
    <property type="entry name" value="HECT_dom"/>
</dbReference>
<dbReference type="PANTHER" id="PTHR45700">
    <property type="entry name" value="UBIQUITIN-PROTEIN LIGASE E3C"/>
    <property type="match status" value="1"/>
</dbReference>
<dbReference type="PANTHER" id="PTHR45700:SF2">
    <property type="entry name" value="UBIQUITIN-PROTEIN LIGASE E3C"/>
    <property type="match status" value="1"/>
</dbReference>
<dbReference type="FunFam" id="3.30.2410.10:FF:000011">
    <property type="entry name" value="Putative Ubiquitin-protein ligase E3C"/>
    <property type="match status" value="1"/>
</dbReference>
<dbReference type="Proteomes" id="UP000027222">
    <property type="component" value="Unassembled WGS sequence"/>
</dbReference>
<dbReference type="HOGENOM" id="CLU_002173_9_3_1"/>
<reference evidence="8" key="1">
    <citation type="journal article" date="2014" name="Proc. Natl. Acad. Sci. U.S.A.">
        <title>Extensive sampling of basidiomycete genomes demonstrates inadequacy of the white-rot/brown-rot paradigm for wood decay fungi.</title>
        <authorList>
            <person name="Riley R."/>
            <person name="Salamov A.A."/>
            <person name="Brown D.W."/>
            <person name="Nagy L.G."/>
            <person name="Floudas D."/>
            <person name="Held B.W."/>
            <person name="Levasseur A."/>
            <person name="Lombard V."/>
            <person name="Morin E."/>
            <person name="Otillar R."/>
            <person name="Lindquist E.A."/>
            <person name="Sun H."/>
            <person name="LaButti K.M."/>
            <person name="Schmutz J."/>
            <person name="Jabbour D."/>
            <person name="Luo H."/>
            <person name="Baker S.E."/>
            <person name="Pisabarro A.G."/>
            <person name="Walton J.D."/>
            <person name="Blanchette R.A."/>
            <person name="Henrissat B."/>
            <person name="Martin F."/>
            <person name="Cullen D."/>
            <person name="Hibbett D.S."/>
            <person name="Grigoriev I.V."/>
        </authorList>
    </citation>
    <scope>NUCLEOTIDE SEQUENCE [LARGE SCALE GENOMIC DNA]</scope>
    <source>
        <strain evidence="8">CBS 339.88</strain>
    </source>
</reference>
<dbReference type="InterPro" id="IPR035983">
    <property type="entry name" value="Hect_E3_ubiquitin_ligase"/>
</dbReference>
<name>A0A067SE41_GALM3</name>
<dbReference type="STRING" id="685588.A0A067SE41"/>
<dbReference type="Pfam" id="PF00632">
    <property type="entry name" value="HECT"/>
    <property type="match status" value="1"/>
</dbReference>
<evidence type="ECO:0000256" key="2">
    <source>
        <dbReference type="ARBA" id="ARBA00012485"/>
    </source>
</evidence>
<protein>
    <recommendedName>
        <fullName evidence="2">HECT-type E3 ubiquitin transferase</fullName>
        <ecNumber evidence="2">2.3.2.26</ecNumber>
    </recommendedName>
</protein>
<dbReference type="Gene3D" id="3.30.2410.10">
    <property type="entry name" value="Hect, E3 ligase catalytic domain"/>
    <property type="match status" value="1"/>
</dbReference>
<dbReference type="Gene3D" id="3.90.1750.10">
    <property type="entry name" value="Hect, E3 ligase catalytic domains"/>
    <property type="match status" value="1"/>
</dbReference>
<dbReference type="GO" id="GO:0006511">
    <property type="term" value="P:ubiquitin-dependent protein catabolic process"/>
    <property type="evidence" value="ECO:0007669"/>
    <property type="project" value="TreeGrafter"/>
</dbReference>
<evidence type="ECO:0000313" key="8">
    <source>
        <dbReference type="Proteomes" id="UP000027222"/>
    </source>
</evidence>
<proteinExistence type="predicted"/>
<dbReference type="PROSITE" id="PS50237">
    <property type="entry name" value="HECT"/>
    <property type="match status" value="1"/>
</dbReference>
<dbReference type="GO" id="GO:0000209">
    <property type="term" value="P:protein polyubiquitination"/>
    <property type="evidence" value="ECO:0007669"/>
    <property type="project" value="InterPro"/>
</dbReference>
<evidence type="ECO:0000313" key="7">
    <source>
        <dbReference type="EMBL" id="KDR68272.1"/>
    </source>
</evidence>
<evidence type="ECO:0000259" key="6">
    <source>
        <dbReference type="PROSITE" id="PS50237"/>
    </source>
</evidence>
<keyword evidence="4 5" id="KW-0833">Ubl conjugation pathway</keyword>
<accession>A0A067SE41</accession>
<sequence>MQLRFSILKKIPFAIPFEVRVSIFQHLIINDRVLHGSTERLDALGHDQRLRVIIRRGAVAQDGFEMLGGVDLKAPLDIVMIDQFGQEEWRIDGGGQFKEFFTTLCQEVLMTNSGLWSRDKCGWLYPTSHAYATEAHSLDWYWFVGHMIGKAMYEGILMEVEFAYFFLSKWLGRRSCLDDLFLLDPDLYRRLLSLKHSTENIEDLSLNFTIATEVEFGVTQRVDLIPNGRNIAVSTENRLRYIKLVTGYHLNARIKQQNEAFLEGLSQFIQPKWLKMFDQQELQVLIAGATVPIDLDDVRRNTTYKGIYHNGHATICTFWRVVNSFHRWQKHSLLRFVTNCSYPHALGFKELVPNFTIRDDGSDENRLPTSSTCVNLLKLPTYKSERQLREMLLEALTSRAGFDSS</sequence>
<dbReference type="GO" id="GO:0061630">
    <property type="term" value="F:ubiquitin protein ligase activity"/>
    <property type="evidence" value="ECO:0007669"/>
    <property type="project" value="UniProtKB-EC"/>
</dbReference>
<evidence type="ECO:0000256" key="1">
    <source>
        <dbReference type="ARBA" id="ARBA00000885"/>
    </source>
</evidence>
<dbReference type="FunFam" id="3.30.2160.10:FF:000002">
    <property type="entry name" value="Putative Ubiquitin-protein ligase E3C"/>
    <property type="match status" value="1"/>
</dbReference>
<dbReference type="Gene3D" id="3.30.2160.10">
    <property type="entry name" value="Hect, E3 ligase catalytic domain"/>
    <property type="match status" value="1"/>
</dbReference>
<organism evidence="7 8">
    <name type="scientific">Galerina marginata (strain CBS 339.88)</name>
    <dbReference type="NCBI Taxonomy" id="685588"/>
    <lineage>
        <taxon>Eukaryota</taxon>
        <taxon>Fungi</taxon>
        <taxon>Dikarya</taxon>
        <taxon>Basidiomycota</taxon>
        <taxon>Agaricomycotina</taxon>
        <taxon>Agaricomycetes</taxon>
        <taxon>Agaricomycetidae</taxon>
        <taxon>Agaricales</taxon>
        <taxon>Agaricineae</taxon>
        <taxon>Strophariaceae</taxon>
        <taxon>Galerina</taxon>
    </lineage>
</organism>
<dbReference type="SMART" id="SM00119">
    <property type="entry name" value="HECTc"/>
    <property type="match status" value="1"/>
</dbReference>
<evidence type="ECO:0000256" key="4">
    <source>
        <dbReference type="ARBA" id="ARBA00022786"/>
    </source>
</evidence>
<feature type="domain" description="HECT" evidence="6">
    <location>
        <begin position="68"/>
        <end position="405"/>
    </location>
</feature>
<feature type="active site" description="Glycyl thioester intermediate" evidence="5">
    <location>
        <position position="373"/>
    </location>
</feature>
<evidence type="ECO:0000256" key="3">
    <source>
        <dbReference type="ARBA" id="ARBA00022679"/>
    </source>
</evidence>
<keyword evidence="8" id="KW-1185">Reference proteome</keyword>
<dbReference type="SUPFAM" id="SSF56204">
    <property type="entry name" value="Hect, E3 ligase catalytic domain"/>
    <property type="match status" value="1"/>
</dbReference>
<keyword evidence="3" id="KW-0808">Transferase</keyword>
<dbReference type="EMBL" id="KL142409">
    <property type="protein sequence ID" value="KDR68272.1"/>
    <property type="molecule type" value="Genomic_DNA"/>
</dbReference>
<evidence type="ECO:0000256" key="5">
    <source>
        <dbReference type="PROSITE-ProRule" id="PRU00104"/>
    </source>
</evidence>
<dbReference type="AlphaFoldDB" id="A0A067SE41"/>
<dbReference type="InterPro" id="IPR044611">
    <property type="entry name" value="E3A/B/C-like"/>
</dbReference>
<dbReference type="OrthoDB" id="8068875at2759"/>
<comment type="catalytic activity">
    <reaction evidence="1">
        <text>S-ubiquitinyl-[E2 ubiquitin-conjugating enzyme]-L-cysteine + [acceptor protein]-L-lysine = [E2 ubiquitin-conjugating enzyme]-L-cysteine + N(6)-ubiquitinyl-[acceptor protein]-L-lysine.</text>
        <dbReference type="EC" id="2.3.2.26"/>
    </reaction>
</comment>
<gene>
    <name evidence="7" type="ORF">GALMADRAFT_78808</name>
</gene>
<dbReference type="CDD" id="cd00078">
    <property type="entry name" value="HECTc"/>
    <property type="match status" value="1"/>
</dbReference>
<dbReference type="EC" id="2.3.2.26" evidence="2"/>